<name>A0A420CMS3_9FLAO</name>
<evidence type="ECO:0008006" key="4">
    <source>
        <dbReference type="Google" id="ProtNLM"/>
    </source>
</evidence>
<dbReference type="Proteomes" id="UP000285906">
    <property type="component" value="Unassembled WGS sequence"/>
</dbReference>
<proteinExistence type="predicted"/>
<feature type="transmembrane region" description="Helical" evidence="1">
    <location>
        <begin position="132"/>
        <end position="152"/>
    </location>
</feature>
<feature type="transmembrane region" description="Helical" evidence="1">
    <location>
        <begin position="158"/>
        <end position="175"/>
    </location>
</feature>
<feature type="transmembrane region" description="Helical" evidence="1">
    <location>
        <begin position="83"/>
        <end position="101"/>
    </location>
</feature>
<dbReference type="AlphaFoldDB" id="A0A420CMS3"/>
<reference evidence="2 3" key="1">
    <citation type="submission" date="2018-09" db="EMBL/GenBank/DDBJ databases">
        <title>Genomic Encyclopedia of Archaeal and Bacterial Type Strains, Phase II (KMG-II): from individual species to whole genera.</title>
        <authorList>
            <person name="Goeker M."/>
        </authorList>
    </citation>
    <scope>NUCLEOTIDE SEQUENCE [LARGE SCALE GENOMIC DNA]</scope>
    <source>
        <strain evidence="2 3">DSM 27620</strain>
    </source>
</reference>
<sequence length="272" mass="32175">MTFYLFRTFFPTFVKSMSFLNLAKKYVIDSQIYVSLMGTFLAAYFMLEQNIFRWPSLLLIFITYFSGYLYTKYQYDKKKFIKILIFNSICGILSFCLIVFNHNEIRLLKWAVIVIIGLLYNSFFLDKFIRKIPLLKIFYVGLTWALINSWLILPEFNWGIFLITWLFISALVLPFDIRDMNSDDVVTFPILIGVQRTKFLAYLLVFISGLLSVFYLDLVFALCFFLTTIITFLLIYFSENNNREAYFSFLVESCSGLPLLYLLAYKLILQFC</sequence>
<feature type="transmembrane region" description="Helical" evidence="1">
    <location>
        <begin position="51"/>
        <end position="71"/>
    </location>
</feature>
<gene>
    <name evidence="2" type="ORF">BXY58_3069</name>
</gene>
<feature type="transmembrane region" description="Helical" evidence="1">
    <location>
        <begin position="249"/>
        <end position="268"/>
    </location>
</feature>
<comment type="caution">
    <text evidence="2">The sequence shown here is derived from an EMBL/GenBank/DDBJ whole genome shotgun (WGS) entry which is preliminary data.</text>
</comment>
<feature type="transmembrane region" description="Helical" evidence="1">
    <location>
        <begin position="213"/>
        <end position="237"/>
    </location>
</feature>
<evidence type="ECO:0000256" key="1">
    <source>
        <dbReference type="SAM" id="Phobius"/>
    </source>
</evidence>
<accession>A0A420CMS3</accession>
<keyword evidence="1" id="KW-0812">Transmembrane</keyword>
<dbReference type="EMBL" id="RAQH01000010">
    <property type="protein sequence ID" value="RKE79703.1"/>
    <property type="molecule type" value="Genomic_DNA"/>
</dbReference>
<evidence type="ECO:0000313" key="2">
    <source>
        <dbReference type="EMBL" id="RKE79703.1"/>
    </source>
</evidence>
<feature type="transmembrane region" description="Helical" evidence="1">
    <location>
        <begin position="187"/>
        <end position="207"/>
    </location>
</feature>
<evidence type="ECO:0000313" key="3">
    <source>
        <dbReference type="Proteomes" id="UP000285906"/>
    </source>
</evidence>
<organism evidence="2 3">
    <name type="scientific">Epilithonimonas arachidiradicis</name>
    <dbReference type="NCBI Taxonomy" id="1617282"/>
    <lineage>
        <taxon>Bacteria</taxon>
        <taxon>Pseudomonadati</taxon>
        <taxon>Bacteroidota</taxon>
        <taxon>Flavobacteriia</taxon>
        <taxon>Flavobacteriales</taxon>
        <taxon>Weeksellaceae</taxon>
        <taxon>Chryseobacterium group</taxon>
        <taxon>Epilithonimonas</taxon>
    </lineage>
</organism>
<keyword evidence="1" id="KW-0472">Membrane</keyword>
<keyword evidence="1" id="KW-1133">Transmembrane helix</keyword>
<feature type="transmembrane region" description="Helical" evidence="1">
    <location>
        <begin position="107"/>
        <end position="125"/>
    </location>
</feature>
<protein>
    <recommendedName>
        <fullName evidence="4">UbiA prenyltransferase family protein</fullName>
    </recommendedName>
</protein>
<feature type="transmembrane region" description="Helical" evidence="1">
    <location>
        <begin position="26"/>
        <end position="45"/>
    </location>
</feature>